<dbReference type="EMBL" id="DPXL01000100">
    <property type="protein sequence ID" value="HCM31490.1"/>
    <property type="molecule type" value="Genomic_DNA"/>
</dbReference>
<evidence type="ECO:0000313" key="2">
    <source>
        <dbReference type="EMBL" id="TNX94248.1"/>
    </source>
</evidence>
<accession>A0A3D3G0E1</accession>
<proteinExistence type="predicted"/>
<evidence type="ECO:0000313" key="1">
    <source>
        <dbReference type="EMBL" id="HCM31490.1"/>
    </source>
</evidence>
<dbReference type="AlphaFoldDB" id="A0A3D3G0E1"/>
<reference evidence="2 4" key="2">
    <citation type="submission" date="2019-06" db="EMBL/GenBank/DDBJ databases">
        <title>Genome of Acinetobacter radioresistens APH1, a phenol degrading strain.</title>
        <authorList>
            <person name="Liu Y."/>
        </authorList>
    </citation>
    <scope>NUCLEOTIDE SEQUENCE [LARGE SCALE GENOMIC DNA]</scope>
    <source>
        <strain evidence="2 4">APH1</strain>
    </source>
</reference>
<evidence type="ECO:0000313" key="4">
    <source>
        <dbReference type="Proteomes" id="UP000314285"/>
    </source>
</evidence>
<name>A0A3D3G0E1_ACIRA</name>
<dbReference type="Proteomes" id="UP000262257">
    <property type="component" value="Unassembled WGS sequence"/>
</dbReference>
<gene>
    <name evidence="1" type="ORF">DIC32_08025</name>
    <name evidence="2" type="ORF">FHY67_01940</name>
</gene>
<dbReference type="Proteomes" id="UP000314285">
    <property type="component" value="Unassembled WGS sequence"/>
</dbReference>
<sequence>MRLINTFPKLRQQYIQLDLSQPQSCILETIHQNCEKFDADIIVASEQEADYALSYAYINPFIAIAIKRPALEAVNLATLPARSHVWVYVDAAHPAYAGLKNRYRMLNSEYEFDHEIEQLGRCLFQLPQT</sequence>
<evidence type="ECO:0000313" key="3">
    <source>
        <dbReference type="Proteomes" id="UP000262257"/>
    </source>
</evidence>
<organism evidence="1 3">
    <name type="scientific">Acinetobacter radioresistens</name>
    <dbReference type="NCBI Taxonomy" id="40216"/>
    <lineage>
        <taxon>Bacteria</taxon>
        <taxon>Pseudomonadati</taxon>
        <taxon>Pseudomonadota</taxon>
        <taxon>Gammaproteobacteria</taxon>
        <taxon>Moraxellales</taxon>
        <taxon>Moraxellaceae</taxon>
        <taxon>Acinetobacter</taxon>
    </lineage>
</organism>
<reference evidence="1 3" key="1">
    <citation type="journal article" date="2018" name="Nat. Biotechnol.">
        <title>A standardized bacterial taxonomy based on genome phylogeny substantially revises the tree of life.</title>
        <authorList>
            <person name="Parks D.H."/>
            <person name="Chuvochina M."/>
            <person name="Waite D.W."/>
            <person name="Rinke C."/>
            <person name="Skarshewski A."/>
            <person name="Chaumeil P.A."/>
            <person name="Hugenholtz P."/>
        </authorList>
    </citation>
    <scope>NUCLEOTIDE SEQUENCE [LARGE SCALE GENOMIC DNA]</scope>
    <source>
        <strain evidence="1">UBA10045</strain>
    </source>
</reference>
<comment type="caution">
    <text evidence="1">The sequence shown here is derived from an EMBL/GenBank/DDBJ whole genome shotgun (WGS) entry which is preliminary data.</text>
</comment>
<dbReference type="RefSeq" id="WP_005025291.1">
    <property type="nucleotide sequence ID" value="NZ_CP027365.1"/>
</dbReference>
<protein>
    <submittedName>
        <fullName evidence="1">Uncharacterized protein</fullName>
    </submittedName>
</protein>
<dbReference type="EMBL" id="VFBM01000001">
    <property type="protein sequence ID" value="TNX94248.1"/>
    <property type="molecule type" value="Genomic_DNA"/>
</dbReference>